<feature type="transmembrane region" description="Helical" evidence="1">
    <location>
        <begin position="91"/>
        <end position="114"/>
    </location>
</feature>
<keyword evidence="1" id="KW-1133">Transmembrane helix</keyword>
<comment type="caution">
    <text evidence="2">The sequence shown here is derived from an EMBL/GenBank/DDBJ whole genome shotgun (WGS) entry which is preliminary data.</text>
</comment>
<accession>A0A7C0VCU3</accession>
<dbReference type="Proteomes" id="UP000885847">
    <property type="component" value="Unassembled WGS sequence"/>
</dbReference>
<keyword evidence="1" id="KW-0472">Membrane</keyword>
<gene>
    <name evidence="2" type="ORF">ENF18_06045</name>
</gene>
<dbReference type="EMBL" id="DQWE01000288">
    <property type="protein sequence ID" value="HDI83335.1"/>
    <property type="molecule type" value="Genomic_DNA"/>
</dbReference>
<reference evidence="2" key="1">
    <citation type="journal article" date="2020" name="mSystems">
        <title>Genome- and Community-Level Interaction Insights into Carbon Utilization and Element Cycling Functions of Hydrothermarchaeota in Hydrothermal Sediment.</title>
        <authorList>
            <person name="Zhou Z."/>
            <person name="Liu Y."/>
            <person name="Xu W."/>
            <person name="Pan J."/>
            <person name="Luo Z.H."/>
            <person name="Li M."/>
        </authorList>
    </citation>
    <scope>NUCLEOTIDE SEQUENCE [LARGE SCALE GENOMIC DNA]</scope>
    <source>
        <strain evidence="2">HyVt-102</strain>
    </source>
</reference>
<dbReference type="AlphaFoldDB" id="A0A7C0VCU3"/>
<organism evidence="2">
    <name type="scientific">candidate division WOR-3 bacterium</name>
    <dbReference type="NCBI Taxonomy" id="2052148"/>
    <lineage>
        <taxon>Bacteria</taxon>
        <taxon>Bacteria division WOR-3</taxon>
    </lineage>
</organism>
<feature type="transmembrane region" description="Helical" evidence="1">
    <location>
        <begin position="39"/>
        <end position="58"/>
    </location>
</feature>
<feature type="transmembrane region" description="Helical" evidence="1">
    <location>
        <begin position="12"/>
        <end position="33"/>
    </location>
</feature>
<name>A0A7C0VCU3_UNCW3</name>
<feature type="transmembrane region" description="Helical" evidence="1">
    <location>
        <begin position="209"/>
        <end position="228"/>
    </location>
</feature>
<proteinExistence type="predicted"/>
<sequence>MNNLFVKELRDEMGWIIGIAGFVLGVNLLMYLFSGNRFISSSVSLAITSTPMYLYVFLKSIGVFKDEWDRNTIYTLFSLPIRGYEIVLTKIGVVVLEVFLYYTLVLFVPYILTLPENPLGISLYEVIKMIVFFSMTASLIIPFPVFAYIVGRYSSKLKGLVTFGVLAGTGILYGKILPLLRQIFSTVPGVTISIHTTEIEISKTLPLDWFFATLLFGLILVYFSSLLIEKVEV</sequence>
<feature type="transmembrane region" description="Helical" evidence="1">
    <location>
        <begin position="126"/>
        <end position="150"/>
    </location>
</feature>
<keyword evidence="1" id="KW-0812">Transmembrane</keyword>
<evidence type="ECO:0000256" key="1">
    <source>
        <dbReference type="SAM" id="Phobius"/>
    </source>
</evidence>
<feature type="transmembrane region" description="Helical" evidence="1">
    <location>
        <begin position="157"/>
        <end position="176"/>
    </location>
</feature>
<protein>
    <submittedName>
        <fullName evidence="2">Uncharacterized protein</fullName>
    </submittedName>
</protein>
<evidence type="ECO:0000313" key="2">
    <source>
        <dbReference type="EMBL" id="HDI83335.1"/>
    </source>
</evidence>